<feature type="region of interest" description="Disordered" evidence="10">
    <location>
        <begin position="71"/>
        <end position="96"/>
    </location>
</feature>
<feature type="compositionally biased region" description="Low complexity" evidence="10">
    <location>
        <begin position="112"/>
        <end position="125"/>
    </location>
</feature>
<dbReference type="SMART" id="SM00220">
    <property type="entry name" value="S_TKc"/>
    <property type="match status" value="1"/>
</dbReference>
<dbReference type="PROSITE" id="PS50011">
    <property type="entry name" value="PROTEIN_KINASE_DOM"/>
    <property type="match status" value="1"/>
</dbReference>
<proteinExistence type="inferred from homology"/>
<comment type="similarity">
    <text evidence="8">Belongs to the protein kinase superfamily. Ser/Thr protein kinase family. GCN2 subfamily.</text>
</comment>
<evidence type="ECO:0000256" key="10">
    <source>
        <dbReference type="SAM" id="MobiDB-lite"/>
    </source>
</evidence>
<organism evidence="14">
    <name type="scientific">Gongylonema pulchrum</name>
    <dbReference type="NCBI Taxonomy" id="637853"/>
    <lineage>
        <taxon>Eukaryota</taxon>
        <taxon>Metazoa</taxon>
        <taxon>Ecdysozoa</taxon>
        <taxon>Nematoda</taxon>
        <taxon>Chromadorea</taxon>
        <taxon>Rhabditida</taxon>
        <taxon>Spirurina</taxon>
        <taxon>Spiruromorpha</taxon>
        <taxon>Spiruroidea</taxon>
        <taxon>Gongylonematidae</taxon>
        <taxon>Gongylonema</taxon>
    </lineage>
</organism>
<dbReference type="PROSITE" id="PS00107">
    <property type="entry name" value="PROTEIN_KINASE_ATP"/>
    <property type="match status" value="1"/>
</dbReference>
<keyword evidence="2" id="KW-0723">Serine/threonine-protein kinase</keyword>
<dbReference type="InterPro" id="IPR050339">
    <property type="entry name" value="CC_SR_Kinase"/>
</dbReference>
<evidence type="ECO:0000313" key="13">
    <source>
        <dbReference type="Proteomes" id="UP000271098"/>
    </source>
</evidence>
<dbReference type="Gene3D" id="3.30.200.20">
    <property type="entry name" value="Phosphorylase Kinase, domain 1"/>
    <property type="match status" value="1"/>
</dbReference>
<dbReference type="InterPro" id="IPR011009">
    <property type="entry name" value="Kinase-like_dom_sf"/>
</dbReference>
<gene>
    <name evidence="12" type="ORF">GPUH_LOCUS10339</name>
</gene>
<feature type="compositionally biased region" description="Polar residues" evidence="10">
    <location>
        <begin position="73"/>
        <end position="91"/>
    </location>
</feature>
<keyword evidence="6" id="KW-0418">Kinase</keyword>
<dbReference type="Pfam" id="PF00069">
    <property type="entry name" value="Pkinase"/>
    <property type="match status" value="2"/>
</dbReference>
<dbReference type="Proteomes" id="UP000271098">
    <property type="component" value="Unassembled WGS sequence"/>
</dbReference>
<dbReference type="Gene3D" id="1.10.510.10">
    <property type="entry name" value="Transferase(Phosphotransferase) domain 1"/>
    <property type="match status" value="1"/>
</dbReference>
<keyword evidence="5 9" id="KW-0547">Nucleotide-binding</keyword>
<accession>A0A183DNP8</accession>
<dbReference type="WBParaSite" id="GPUH_0001035201-mRNA-1">
    <property type="protein sequence ID" value="GPUH_0001035201-mRNA-1"/>
    <property type="gene ID" value="GPUH_0001035201"/>
</dbReference>
<feature type="domain" description="Protein kinase" evidence="11">
    <location>
        <begin position="148"/>
        <end position="535"/>
    </location>
</feature>
<evidence type="ECO:0000256" key="9">
    <source>
        <dbReference type="PROSITE-ProRule" id="PRU10141"/>
    </source>
</evidence>
<name>A0A183DNP8_9BILA</name>
<evidence type="ECO:0000256" key="5">
    <source>
        <dbReference type="ARBA" id="ARBA00022741"/>
    </source>
</evidence>
<reference evidence="12 13" key="2">
    <citation type="submission" date="2018-11" db="EMBL/GenBank/DDBJ databases">
        <authorList>
            <consortium name="Pathogen Informatics"/>
        </authorList>
    </citation>
    <scope>NUCLEOTIDE SEQUENCE [LARGE SCALE GENOMIC DNA]</scope>
</reference>
<keyword evidence="13" id="KW-1185">Reference proteome</keyword>
<dbReference type="SUPFAM" id="SSF56112">
    <property type="entry name" value="Protein kinase-like (PK-like)"/>
    <property type="match status" value="1"/>
</dbReference>
<keyword evidence="4" id="KW-0808">Transferase</keyword>
<dbReference type="GO" id="GO:0004694">
    <property type="term" value="F:eukaryotic translation initiation factor 2alpha kinase activity"/>
    <property type="evidence" value="ECO:0007669"/>
    <property type="project" value="TreeGrafter"/>
</dbReference>
<dbReference type="PROSITE" id="PS00108">
    <property type="entry name" value="PROTEIN_KINASE_ST"/>
    <property type="match status" value="1"/>
</dbReference>
<dbReference type="EC" id="2.7.11.1" evidence="1"/>
<dbReference type="AlphaFoldDB" id="A0A183DNP8"/>
<keyword evidence="3" id="KW-0597">Phosphoprotein</keyword>
<dbReference type="EMBL" id="UYRT01077931">
    <property type="protein sequence ID" value="VDN17308.1"/>
    <property type="molecule type" value="Genomic_DNA"/>
</dbReference>
<protein>
    <recommendedName>
        <fullName evidence="1">non-specific serine/threonine protein kinase</fullName>
        <ecNumber evidence="1">2.7.11.1</ecNumber>
    </recommendedName>
</protein>
<keyword evidence="7 9" id="KW-0067">ATP-binding</keyword>
<reference evidence="14" key="1">
    <citation type="submission" date="2016-06" db="UniProtKB">
        <authorList>
            <consortium name="WormBaseParasite"/>
        </authorList>
    </citation>
    <scope>IDENTIFICATION</scope>
</reference>
<evidence type="ECO:0000313" key="14">
    <source>
        <dbReference type="WBParaSite" id="GPUH_0001035201-mRNA-1"/>
    </source>
</evidence>
<evidence type="ECO:0000256" key="4">
    <source>
        <dbReference type="ARBA" id="ARBA00022679"/>
    </source>
</evidence>
<evidence type="ECO:0000256" key="1">
    <source>
        <dbReference type="ARBA" id="ARBA00012513"/>
    </source>
</evidence>
<dbReference type="InterPro" id="IPR000719">
    <property type="entry name" value="Prot_kinase_dom"/>
</dbReference>
<dbReference type="FunFam" id="1.10.510.10:FF:000251">
    <property type="entry name" value="eukaryotic translation initiation factor 2-alpha kinase 3"/>
    <property type="match status" value="1"/>
</dbReference>
<evidence type="ECO:0000313" key="12">
    <source>
        <dbReference type="EMBL" id="VDN17308.1"/>
    </source>
</evidence>
<dbReference type="GO" id="GO:0005737">
    <property type="term" value="C:cytoplasm"/>
    <property type="evidence" value="ECO:0007669"/>
    <property type="project" value="TreeGrafter"/>
</dbReference>
<feature type="binding site" evidence="9">
    <location>
        <position position="177"/>
    </location>
    <ligand>
        <name>ATP</name>
        <dbReference type="ChEBI" id="CHEBI:30616"/>
    </ligand>
</feature>
<evidence type="ECO:0000256" key="8">
    <source>
        <dbReference type="ARBA" id="ARBA00037982"/>
    </source>
</evidence>
<evidence type="ECO:0000256" key="6">
    <source>
        <dbReference type="ARBA" id="ARBA00022777"/>
    </source>
</evidence>
<dbReference type="GO" id="GO:0005524">
    <property type="term" value="F:ATP binding"/>
    <property type="evidence" value="ECO:0007669"/>
    <property type="project" value="UniProtKB-UniRule"/>
</dbReference>
<feature type="region of interest" description="Disordered" evidence="10">
    <location>
        <begin position="109"/>
        <end position="128"/>
    </location>
</feature>
<dbReference type="GO" id="GO:0005634">
    <property type="term" value="C:nucleus"/>
    <property type="evidence" value="ECO:0007669"/>
    <property type="project" value="TreeGrafter"/>
</dbReference>
<dbReference type="OrthoDB" id="5864419at2759"/>
<dbReference type="InterPro" id="IPR017441">
    <property type="entry name" value="Protein_kinase_ATP_BS"/>
</dbReference>
<dbReference type="InterPro" id="IPR008271">
    <property type="entry name" value="Ser/Thr_kinase_AS"/>
</dbReference>
<evidence type="ECO:0000256" key="3">
    <source>
        <dbReference type="ARBA" id="ARBA00022553"/>
    </source>
</evidence>
<dbReference type="PANTHER" id="PTHR11042:SF91">
    <property type="entry name" value="EUKARYOTIC TRANSLATION INITIATION FACTOR 2-ALPHA KINASE"/>
    <property type="match status" value="1"/>
</dbReference>
<dbReference type="PANTHER" id="PTHR11042">
    <property type="entry name" value="EUKARYOTIC TRANSLATION INITIATION FACTOR 2-ALPHA KINASE EIF2-ALPHA KINASE -RELATED"/>
    <property type="match status" value="1"/>
</dbReference>
<sequence length="557" mass="62379">MTHELIIADELITRSGWANPSAVDDGRVKDDSSITATSNSQRCGLGDAVKACSFGGLPVLCRPSRTTFECEGASSNENTSVSRRRTQTASEQRPPVACVSIPEASGPIRKISPSASQQKQANSAAGTIPGAPTFSVQETFVSKFFEDFIPEKWLGSGGYGVVFNCRNRLDDRSYAVKRVAVINSTTAIERVKREARAMALLDHPGIIRYFHTWMEKPPAGWQQEKDREILKIDLPANKKWFNEVMTPDSSGSDYIEDNSSNALSWADEEGRAVESSIDDDSDSDGREITAVHVKKDESASVVFAYDEAAYCDAEHADPFEPRAVLVTSADELKRCNNTKDCVYLYIQMEDLTLHSWLQANNSIEDRDINRMRHWFAQIVSAIEYIHGQGLIHRDLKPQNIFFSVDNYLKIGDLGLATRYVDANQENAATEARSIVVNNSHTNDVGTRLYMSPEQIEKKPYSEKIDIFSLGLVFTELLIPFTTLMERVDVLNGVQDGVSPGLLESRPVEKEFVDWLTDVDPERRPSAHEIADSDYLRSEMQMLGYSYFRERRSPQCSH</sequence>
<evidence type="ECO:0000259" key="11">
    <source>
        <dbReference type="PROSITE" id="PS50011"/>
    </source>
</evidence>
<evidence type="ECO:0000256" key="7">
    <source>
        <dbReference type="ARBA" id="ARBA00022840"/>
    </source>
</evidence>
<evidence type="ECO:0000256" key="2">
    <source>
        <dbReference type="ARBA" id="ARBA00022527"/>
    </source>
</evidence>